<evidence type="ECO:0008006" key="4">
    <source>
        <dbReference type="Google" id="ProtNLM"/>
    </source>
</evidence>
<name>A0A4Y4B891_MICMQ</name>
<dbReference type="Proteomes" id="UP000317410">
    <property type="component" value="Unassembled WGS sequence"/>
</dbReference>
<dbReference type="SUPFAM" id="SSF55729">
    <property type="entry name" value="Acyl-CoA N-acyltransferases (Nat)"/>
    <property type="match status" value="1"/>
</dbReference>
<feature type="region of interest" description="Disordered" evidence="1">
    <location>
        <begin position="173"/>
        <end position="192"/>
    </location>
</feature>
<evidence type="ECO:0000256" key="1">
    <source>
        <dbReference type="SAM" id="MobiDB-lite"/>
    </source>
</evidence>
<comment type="caution">
    <text evidence="2">The sequence shown here is derived from an EMBL/GenBank/DDBJ whole genome shotgun (WGS) entry which is preliminary data.</text>
</comment>
<reference evidence="2 3" key="1">
    <citation type="submission" date="2019-06" db="EMBL/GenBank/DDBJ databases">
        <title>Whole genome shotgun sequence of Microbacterium liquefaciens NBRC 15037.</title>
        <authorList>
            <person name="Hosoyama A."/>
            <person name="Uohara A."/>
            <person name="Ohji S."/>
            <person name="Ichikawa N."/>
        </authorList>
    </citation>
    <scope>NUCLEOTIDE SEQUENCE [LARGE SCALE GENOMIC DNA]</scope>
    <source>
        <strain evidence="2 3">NBRC 15037</strain>
    </source>
</reference>
<proteinExistence type="predicted"/>
<evidence type="ECO:0000313" key="2">
    <source>
        <dbReference type="EMBL" id="GEC74843.1"/>
    </source>
</evidence>
<dbReference type="InterPro" id="IPR038764">
    <property type="entry name" value="GNAT_N_AcTrfase_prd"/>
</dbReference>
<protein>
    <recommendedName>
        <fullName evidence="4">N-acetyltransferase domain-containing protein</fullName>
    </recommendedName>
</protein>
<evidence type="ECO:0000313" key="3">
    <source>
        <dbReference type="Proteomes" id="UP000317410"/>
    </source>
</evidence>
<gene>
    <name evidence="2" type="ORF">MLI01_09880</name>
</gene>
<dbReference type="InterPro" id="IPR016181">
    <property type="entry name" value="Acyl_CoA_acyltransferase"/>
</dbReference>
<dbReference type="AlphaFoldDB" id="A0A4Y4B891"/>
<dbReference type="PANTHER" id="PTHR41700:SF1">
    <property type="entry name" value="N-ACETYLTRANSFERASE DOMAIN-CONTAINING PROTEIN"/>
    <property type="match status" value="1"/>
</dbReference>
<dbReference type="Gene3D" id="3.40.630.30">
    <property type="match status" value="1"/>
</dbReference>
<sequence>MPHSSVAADAGVGYDCRELTQYAEFREAAALYARVFAYTEQEYALNANLLTALARNGGSAIGAFADDGGLIGFAYGFAGCDANGAHFHYSQAAAVDAAQQGRGVGQALKLAQRDVARRWGQQSMRWTFDPLLSRNAHFNLSSLGAVGIAFERDYYARPDTDRLVVSWDLVETGSPAPRSDPPSAPPLGKDDWGRIVHTDDGSWIAIPARQEELGHDERSALRRELERAMTEVFRRGEVLVAASRIDEHTAVYRATSGKAIA</sequence>
<dbReference type="PANTHER" id="PTHR41700">
    <property type="entry name" value="GCN5-RELATED N-ACETYLTRANSFERASE"/>
    <property type="match status" value="1"/>
</dbReference>
<organism evidence="2 3">
    <name type="scientific">Microbacterium maritypicum</name>
    <name type="common">Microbacterium liquefaciens</name>
    <dbReference type="NCBI Taxonomy" id="33918"/>
    <lineage>
        <taxon>Bacteria</taxon>
        <taxon>Bacillati</taxon>
        <taxon>Actinomycetota</taxon>
        <taxon>Actinomycetes</taxon>
        <taxon>Micrococcales</taxon>
        <taxon>Microbacteriaceae</taxon>
        <taxon>Microbacterium</taxon>
    </lineage>
</organism>
<dbReference type="EMBL" id="BJNQ01000004">
    <property type="protein sequence ID" value="GEC74843.1"/>
    <property type="molecule type" value="Genomic_DNA"/>
</dbReference>
<accession>A0A4Y4B891</accession>
<dbReference type="RefSeq" id="WP_141386138.1">
    <property type="nucleotide sequence ID" value="NZ_BJNQ01000004.1"/>
</dbReference>